<comment type="caution">
    <text evidence="1">The sequence shown here is derived from an EMBL/GenBank/DDBJ whole genome shotgun (WGS) entry which is preliminary data.</text>
</comment>
<keyword evidence="2" id="KW-1185">Reference proteome</keyword>
<proteinExistence type="predicted"/>
<reference evidence="1 2" key="1">
    <citation type="journal article" date="2022" name="Hortic Res">
        <title>A haplotype resolved chromosomal level avocado genome allows analysis of novel avocado genes.</title>
        <authorList>
            <person name="Nath O."/>
            <person name="Fletcher S.J."/>
            <person name="Hayward A."/>
            <person name="Shaw L.M."/>
            <person name="Masouleh A.K."/>
            <person name="Furtado A."/>
            <person name="Henry R.J."/>
            <person name="Mitter N."/>
        </authorList>
    </citation>
    <scope>NUCLEOTIDE SEQUENCE [LARGE SCALE GENOMIC DNA]</scope>
    <source>
        <strain evidence="2">cv. Hass</strain>
    </source>
</reference>
<evidence type="ECO:0000313" key="1">
    <source>
        <dbReference type="EMBL" id="KAJ8644484.1"/>
    </source>
</evidence>
<protein>
    <submittedName>
        <fullName evidence="1">Uncharacterized protein</fullName>
    </submittedName>
</protein>
<name>A0ACC2MFK0_PERAE</name>
<organism evidence="1 2">
    <name type="scientific">Persea americana</name>
    <name type="common">Avocado</name>
    <dbReference type="NCBI Taxonomy" id="3435"/>
    <lineage>
        <taxon>Eukaryota</taxon>
        <taxon>Viridiplantae</taxon>
        <taxon>Streptophyta</taxon>
        <taxon>Embryophyta</taxon>
        <taxon>Tracheophyta</taxon>
        <taxon>Spermatophyta</taxon>
        <taxon>Magnoliopsida</taxon>
        <taxon>Magnoliidae</taxon>
        <taxon>Laurales</taxon>
        <taxon>Lauraceae</taxon>
        <taxon>Persea</taxon>
    </lineage>
</organism>
<gene>
    <name evidence="1" type="ORF">MRB53_006232</name>
</gene>
<accession>A0ACC2MFK0</accession>
<sequence>MFARQLKIATGTVYGFSEHMVAGFETEAHVNLTPKFYFLLLTTGSERRIFCPRLGNILDPSRSSTTKIIKSLKGFDTTNMSSSFQTGFIERSALVY</sequence>
<evidence type="ECO:0000313" key="2">
    <source>
        <dbReference type="Proteomes" id="UP001234297"/>
    </source>
</evidence>
<dbReference type="EMBL" id="CM056810">
    <property type="protein sequence ID" value="KAJ8644484.1"/>
    <property type="molecule type" value="Genomic_DNA"/>
</dbReference>
<dbReference type="Proteomes" id="UP001234297">
    <property type="component" value="Chromosome 2"/>
</dbReference>